<dbReference type="Proteomes" id="UP000233524">
    <property type="component" value="Unassembled WGS sequence"/>
</dbReference>
<proteinExistence type="predicted"/>
<feature type="compositionally biased region" description="Basic and acidic residues" evidence="1">
    <location>
        <begin position="1"/>
        <end position="11"/>
    </location>
</feature>
<dbReference type="OrthoDB" id="5289641at2759"/>
<dbReference type="PANTHER" id="PTHR39697">
    <property type="entry name" value="RICIN B LECTIN DOMAIN-CONTAINING PROTEIN-RELATED"/>
    <property type="match status" value="1"/>
</dbReference>
<feature type="region of interest" description="Disordered" evidence="1">
    <location>
        <begin position="1"/>
        <end position="34"/>
    </location>
</feature>
<comment type="caution">
    <text evidence="2">The sequence shown here is derived from an EMBL/GenBank/DDBJ whole genome shotgun (WGS) entry which is preliminary data.</text>
</comment>
<organism evidence="2 3">
    <name type="scientific">Lomentospora prolificans</name>
    <dbReference type="NCBI Taxonomy" id="41688"/>
    <lineage>
        <taxon>Eukaryota</taxon>
        <taxon>Fungi</taxon>
        <taxon>Dikarya</taxon>
        <taxon>Ascomycota</taxon>
        <taxon>Pezizomycotina</taxon>
        <taxon>Sordariomycetes</taxon>
        <taxon>Hypocreomycetidae</taxon>
        <taxon>Microascales</taxon>
        <taxon>Microascaceae</taxon>
        <taxon>Lomentospora</taxon>
    </lineage>
</organism>
<dbReference type="AlphaFoldDB" id="A0A2N3NJ49"/>
<dbReference type="EMBL" id="NLAX01000003">
    <property type="protein sequence ID" value="PKS12460.1"/>
    <property type="molecule type" value="Genomic_DNA"/>
</dbReference>
<accession>A0A2N3NJ49</accession>
<gene>
    <name evidence="2" type="ORF">jhhlp_000666</name>
</gene>
<dbReference type="PANTHER" id="PTHR39697:SF2">
    <property type="entry name" value="CYANOVIRIN-N DOMAIN-CONTAINING PROTEIN"/>
    <property type="match status" value="1"/>
</dbReference>
<dbReference type="VEuPathDB" id="FungiDB:jhhlp_000666"/>
<dbReference type="InParanoid" id="A0A2N3NJ49"/>
<reference evidence="2 3" key="1">
    <citation type="journal article" date="2017" name="G3 (Bethesda)">
        <title>First Draft Genome Sequence of the Pathogenic Fungus Lomentospora prolificans (Formerly Scedosporium prolificans).</title>
        <authorList>
            <person name="Luo R."/>
            <person name="Zimin A."/>
            <person name="Workman R."/>
            <person name="Fan Y."/>
            <person name="Pertea G."/>
            <person name="Grossman N."/>
            <person name="Wear M.P."/>
            <person name="Jia B."/>
            <person name="Miller H."/>
            <person name="Casadevall A."/>
            <person name="Timp W."/>
            <person name="Zhang S.X."/>
            <person name="Salzberg S.L."/>
        </authorList>
    </citation>
    <scope>NUCLEOTIDE SEQUENCE [LARGE SCALE GENOMIC DNA]</scope>
    <source>
        <strain evidence="2 3">JHH-5317</strain>
    </source>
</reference>
<sequence>MAKELGYRDDPSASSSTATYLASPPTYNSAPPDYEELSSRTVTVRKSVLCPDATFIIQHRDTGRIVTLVDGELRLCEGYSSRGGFHWQCVTKDRWLGFRNAVSGTYIGHNDKKKFIANVRHHQSNEHFLERLNQKGSYEVLVKHGNDLRSMAIGSDGTSLVETKDEGDLWDFIKV</sequence>
<protein>
    <recommendedName>
        <fullName evidence="4">Ricin B lectin domain-containing protein</fullName>
    </recommendedName>
</protein>
<name>A0A2N3NJ49_9PEZI</name>
<feature type="compositionally biased region" description="Low complexity" evidence="1">
    <location>
        <begin position="12"/>
        <end position="26"/>
    </location>
</feature>
<keyword evidence="3" id="KW-1185">Reference proteome</keyword>
<evidence type="ECO:0000313" key="2">
    <source>
        <dbReference type="EMBL" id="PKS12460.1"/>
    </source>
</evidence>
<evidence type="ECO:0000313" key="3">
    <source>
        <dbReference type="Proteomes" id="UP000233524"/>
    </source>
</evidence>
<evidence type="ECO:0000256" key="1">
    <source>
        <dbReference type="SAM" id="MobiDB-lite"/>
    </source>
</evidence>
<evidence type="ECO:0008006" key="4">
    <source>
        <dbReference type="Google" id="ProtNLM"/>
    </source>
</evidence>